<dbReference type="EMBL" id="QPJM01000001">
    <property type="protein sequence ID" value="RCW87452.1"/>
    <property type="molecule type" value="Genomic_DNA"/>
</dbReference>
<name>A0A368Z4S4_9HYPH</name>
<evidence type="ECO:0000313" key="3">
    <source>
        <dbReference type="EMBL" id="RCW87452.1"/>
    </source>
</evidence>
<feature type="transmembrane region" description="Helical" evidence="1">
    <location>
        <begin position="27"/>
        <end position="46"/>
    </location>
</feature>
<keyword evidence="1" id="KW-0472">Membrane</keyword>
<dbReference type="InterPro" id="IPR012495">
    <property type="entry name" value="TadE-like_dom"/>
</dbReference>
<reference evidence="3 4" key="1">
    <citation type="submission" date="2018-07" db="EMBL/GenBank/DDBJ databases">
        <title>Genomic Encyclopedia of Type Strains, Phase III (KMG-III): the genomes of soil and plant-associated and newly described type strains.</title>
        <authorList>
            <person name="Whitman W."/>
        </authorList>
    </citation>
    <scope>NUCLEOTIDE SEQUENCE [LARGE SCALE GENOMIC DNA]</scope>
    <source>
        <strain evidence="3 4">31-25a</strain>
    </source>
</reference>
<organism evidence="3 4">
    <name type="scientific">Phyllobacterium bourgognense</name>
    <dbReference type="NCBI Taxonomy" id="314236"/>
    <lineage>
        <taxon>Bacteria</taxon>
        <taxon>Pseudomonadati</taxon>
        <taxon>Pseudomonadota</taxon>
        <taxon>Alphaproteobacteria</taxon>
        <taxon>Hyphomicrobiales</taxon>
        <taxon>Phyllobacteriaceae</taxon>
        <taxon>Phyllobacterium</taxon>
    </lineage>
</organism>
<dbReference type="AlphaFoldDB" id="A0A368Z4S4"/>
<proteinExistence type="predicted"/>
<gene>
    <name evidence="3" type="ORF">C7476_101214</name>
</gene>
<evidence type="ECO:0000313" key="4">
    <source>
        <dbReference type="Proteomes" id="UP000253324"/>
    </source>
</evidence>
<protein>
    <submittedName>
        <fullName evidence="3">Flp pilus assembly protein TadG</fullName>
    </submittedName>
</protein>
<dbReference type="Pfam" id="PF07811">
    <property type="entry name" value="TadE"/>
    <property type="match status" value="1"/>
</dbReference>
<comment type="caution">
    <text evidence="3">The sequence shown here is derived from an EMBL/GenBank/DDBJ whole genome shotgun (WGS) entry which is preliminary data.</text>
</comment>
<keyword evidence="1" id="KW-1133">Transmembrane helix</keyword>
<feature type="domain" description="TadE-like" evidence="2">
    <location>
        <begin position="27"/>
        <end position="68"/>
    </location>
</feature>
<evidence type="ECO:0000256" key="1">
    <source>
        <dbReference type="SAM" id="Phobius"/>
    </source>
</evidence>
<sequence length="205" mass="22166">MEAYNKRKKTAAELLKRMRNFLRDRRGVAALEFALIAPVMIALYMGSVEATAGLDLNKNLGRATSMVADLVTQQQTITKASIKDIMDIGTATILPYVRDTPQITITAIDISATSVATVAWSRRKVNLTYTKPYVTGSAVALDANLLIPSTSVIRVEMSIAYVPLMAFYMKNVVTTATGTSAVGITMPKTSYGRVRQGASVTCSDC</sequence>
<accession>A0A368Z4S4</accession>
<keyword evidence="1" id="KW-0812">Transmembrane</keyword>
<dbReference type="OrthoDB" id="7189296at2"/>
<keyword evidence="4" id="KW-1185">Reference proteome</keyword>
<evidence type="ECO:0000259" key="2">
    <source>
        <dbReference type="Pfam" id="PF07811"/>
    </source>
</evidence>
<dbReference type="Proteomes" id="UP000253324">
    <property type="component" value="Unassembled WGS sequence"/>
</dbReference>